<feature type="active site" description="Nucleophile" evidence="4">
    <location>
        <position position="50"/>
    </location>
</feature>
<dbReference type="GO" id="GO:0050661">
    <property type="term" value="F:NADP binding"/>
    <property type="evidence" value="ECO:0007669"/>
    <property type="project" value="InterPro"/>
</dbReference>
<dbReference type="InterPro" id="IPR015895">
    <property type="entry name" value="4pyrrol_synth_GluRdtase_N"/>
</dbReference>
<sequence>MLGVVGVCYRNAALKDRERVIVSLAALEEDAHLAQRLLGVRGAYVLLLTCHRAELYYCSESEEAAQTALFSRISALGVQPYGYRGRACFEHLFRVTSGMESLILGETEIQGQVKRAYLKASSVRQLPFALHFLFQKALKEGKALRSRTLFPRSQVTMESLVLETLEAYGKSRASSLLFVGYSAINRKIAASLYAVGFKNIVFCSQHRITLPYRAISYEELSFSDPYEVICFGSSQISKPFYEIPLENLAQIPQRVVFDFTVPRTCVSQQDSRGISYFDMEFLSKKIQSQLTFNLPCMHEENLFLLSAAKKHWQIYQKKCSHVFQNAVLSSCSNFFVSC</sequence>
<dbReference type="AlphaFoldDB" id="A0AA40PR47"/>
<reference evidence="6 7" key="1">
    <citation type="submission" date="2015-06" db="EMBL/GenBank/DDBJ databases">
        <title>More than comparative genomics: Whole genome sequencing reveals elusive C. pecorum plasmid and re-evaluates genetic differences and phylogenetic relationships between C. pecorum from pig, cattle, sheep and koala hosts.</title>
        <authorList>
            <person name="Jelocnik M."/>
            <person name="Bachmann N.L."/>
            <person name="Kaltenboeck B."/>
            <person name="Waugh C."/>
            <person name="Woolford L."/>
            <person name="Speight N."/>
            <person name="Gillett A."/>
            <person name="Higgins D."/>
            <person name="Flanagan C."/>
            <person name="Myers G."/>
            <person name="Timms P."/>
            <person name="Polkinghorne A."/>
        </authorList>
    </citation>
    <scope>NUCLEOTIDE SEQUENCE [LARGE SCALE GENOMIC DNA]</scope>
    <source>
        <strain evidence="6 7">L1</strain>
    </source>
</reference>
<name>A0AA40PR47_9CHLA</name>
<evidence type="ECO:0000313" key="6">
    <source>
        <dbReference type="EMBL" id="KTF29093.1"/>
    </source>
</evidence>
<keyword evidence="2 4" id="KW-0560">Oxidoreductase</keyword>
<dbReference type="InterPro" id="IPR000343">
    <property type="entry name" value="4pyrrol_synth_GluRdtase"/>
</dbReference>
<evidence type="ECO:0000256" key="2">
    <source>
        <dbReference type="ARBA" id="ARBA00023002"/>
    </source>
</evidence>
<comment type="similarity">
    <text evidence="4">Belongs to the glutamyl-tRNA reductase family.</text>
</comment>
<accession>A0AA40PR47</accession>
<evidence type="ECO:0000256" key="3">
    <source>
        <dbReference type="ARBA" id="ARBA00023244"/>
    </source>
</evidence>
<dbReference type="PANTHER" id="PTHR43120">
    <property type="entry name" value="GLUTAMYL-TRNA REDUCTASE 1, CHLOROPLASTIC"/>
    <property type="match status" value="1"/>
</dbReference>
<feature type="site" description="Important for activity" evidence="4">
    <location>
        <position position="91"/>
    </location>
</feature>
<dbReference type="PROSITE" id="PS00747">
    <property type="entry name" value="GLUTR"/>
    <property type="match status" value="1"/>
</dbReference>
<feature type="binding site" evidence="4">
    <location>
        <position position="101"/>
    </location>
    <ligand>
        <name>substrate</name>
    </ligand>
</feature>
<evidence type="ECO:0000256" key="4">
    <source>
        <dbReference type="HAMAP-Rule" id="MF_00087"/>
    </source>
</evidence>
<comment type="caution">
    <text evidence="6">The sequence shown here is derived from an EMBL/GenBank/DDBJ whole genome shotgun (WGS) entry which is preliminary data.</text>
</comment>
<feature type="domain" description="Glutamyl-tRNA reductase N-terminal" evidence="5">
    <location>
        <begin position="5"/>
        <end position="148"/>
    </location>
</feature>
<keyword evidence="1 4" id="KW-0521">NADP</keyword>
<dbReference type="SUPFAM" id="SSF69742">
    <property type="entry name" value="Glutamyl tRNA-reductase catalytic, N-terminal domain"/>
    <property type="match status" value="1"/>
</dbReference>
<dbReference type="Pfam" id="PF05201">
    <property type="entry name" value="GlutR_N"/>
    <property type="match status" value="1"/>
</dbReference>
<gene>
    <name evidence="4" type="primary">hemA</name>
    <name evidence="6" type="ORF">cpL1_0304</name>
</gene>
<dbReference type="EMBL" id="LFRH01000001">
    <property type="protein sequence ID" value="KTF29093.1"/>
    <property type="molecule type" value="Genomic_DNA"/>
</dbReference>
<comment type="subunit">
    <text evidence="4">Homodimer.</text>
</comment>
<evidence type="ECO:0000313" key="7">
    <source>
        <dbReference type="Proteomes" id="UP000054301"/>
    </source>
</evidence>
<dbReference type="InterPro" id="IPR018214">
    <property type="entry name" value="GluRdtase_CS"/>
</dbReference>
<feature type="binding site" evidence="4">
    <location>
        <begin position="106"/>
        <end position="108"/>
    </location>
    <ligand>
        <name>substrate</name>
    </ligand>
</feature>
<comment type="catalytic activity">
    <reaction evidence="4">
        <text>(S)-4-amino-5-oxopentanoate + tRNA(Glu) + NADP(+) = L-glutamyl-tRNA(Glu) + NADPH + H(+)</text>
        <dbReference type="Rhea" id="RHEA:12344"/>
        <dbReference type="Rhea" id="RHEA-COMP:9663"/>
        <dbReference type="Rhea" id="RHEA-COMP:9680"/>
        <dbReference type="ChEBI" id="CHEBI:15378"/>
        <dbReference type="ChEBI" id="CHEBI:57501"/>
        <dbReference type="ChEBI" id="CHEBI:57783"/>
        <dbReference type="ChEBI" id="CHEBI:58349"/>
        <dbReference type="ChEBI" id="CHEBI:78442"/>
        <dbReference type="ChEBI" id="CHEBI:78520"/>
        <dbReference type="EC" id="1.2.1.70"/>
    </reaction>
</comment>
<dbReference type="Gene3D" id="3.30.460.30">
    <property type="entry name" value="Glutamyl-tRNA reductase, N-terminal domain"/>
    <property type="match status" value="1"/>
</dbReference>
<comment type="function">
    <text evidence="4">Catalyzes the NADPH-dependent reduction of glutamyl-tRNA(Glu) to glutamate 1-semialdehyde (GSA).</text>
</comment>
<organism evidence="6 7">
    <name type="scientific">Chlamydia pecorum</name>
    <dbReference type="NCBI Taxonomy" id="85991"/>
    <lineage>
        <taxon>Bacteria</taxon>
        <taxon>Pseudomonadati</taxon>
        <taxon>Chlamydiota</taxon>
        <taxon>Chlamydiia</taxon>
        <taxon>Chlamydiales</taxon>
        <taxon>Chlamydiaceae</taxon>
        <taxon>Chlamydia/Chlamydophila group</taxon>
        <taxon>Chlamydia</taxon>
    </lineage>
</organism>
<dbReference type="Proteomes" id="UP000054301">
    <property type="component" value="Unassembled WGS sequence"/>
</dbReference>
<dbReference type="HAMAP" id="MF_00087">
    <property type="entry name" value="Glu_tRNA_reductase"/>
    <property type="match status" value="1"/>
</dbReference>
<dbReference type="GO" id="GO:0008883">
    <property type="term" value="F:glutamyl-tRNA reductase activity"/>
    <property type="evidence" value="ECO:0007669"/>
    <property type="project" value="UniProtKB-UniRule"/>
</dbReference>
<feature type="binding site" evidence="4">
    <location>
        <position position="112"/>
    </location>
    <ligand>
        <name>substrate</name>
    </ligand>
</feature>
<feature type="binding site" evidence="4">
    <location>
        <begin position="49"/>
        <end position="52"/>
    </location>
    <ligand>
        <name>substrate</name>
    </ligand>
</feature>
<dbReference type="InterPro" id="IPR036343">
    <property type="entry name" value="GluRdtase_N_sf"/>
</dbReference>
<evidence type="ECO:0000259" key="5">
    <source>
        <dbReference type="Pfam" id="PF05201"/>
    </source>
</evidence>
<evidence type="ECO:0000256" key="1">
    <source>
        <dbReference type="ARBA" id="ARBA00022857"/>
    </source>
</evidence>
<proteinExistence type="inferred from homology"/>
<feature type="binding site" evidence="4">
    <location>
        <begin position="180"/>
        <end position="185"/>
    </location>
    <ligand>
        <name>NADP(+)</name>
        <dbReference type="ChEBI" id="CHEBI:58349"/>
    </ligand>
</feature>
<dbReference type="PANTHER" id="PTHR43120:SF1">
    <property type="entry name" value="GLUTAMYL-TRNA REDUCTASE 1, CHLOROPLASTIC"/>
    <property type="match status" value="1"/>
</dbReference>
<protein>
    <recommendedName>
        <fullName evidence="4">Glutamyl-tRNA reductase</fullName>
        <shortName evidence="4">GluTR</shortName>
        <ecNumber evidence="4">1.2.1.70</ecNumber>
    </recommendedName>
</protein>
<comment type="pathway">
    <text evidence="4">Porphyrin-containing compound metabolism; protoporphyrin-IX biosynthesis; 5-aminolevulinate from L-glutamyl-tRNA(Glu): step 1/2.</text>
</comment>
<comment type="miscellaneous">
    <text evidence="4">During catalysis, the active site Cys acts as a nucleophile attacking the alpha-carbonyl group of tRNA-bound glutamate with the formation of a thioester intermediate between enzyme and glutamate, and the concomitant release of tRNA(Glu). The thioester intermediate is finally reduced by direct hydride transfer from NADPH, to form the product GSA.</text>
</comment>
<keyword evidence="3 4" id="KW-0627">Porphyrin biosynthesis</keyword>
<dbReference type="EC" id="1.2.1.70" evidence="4"/>
<comment type="domain">
    <text evidence="4">Possesses an unusual extended V-shaped dimeric structure with each monomer consisting of three distinct domains arranged along a curved 'spinal' alpha-helix. The N-terminal catalytic domain specifically recognizes the glutamate moiety of the substrate. The second domain is the NADPH-binding domain, and the third C-terminal domain is responsible for dimerization.</text>
</comment>
<dbReference type="GO" id="GO:0006782">
    <property type="term" value="P:protoporphyrinogen IX biosynthetic process"/>
    <property type="evidence" value="ECO:0007669"/>
    <property type="project" value="UniProtKB-UniRule"/>
</dbReference>